<keyword evidence="3 12" id="KW-0812">Transmembrane</keyword>
<keyword evidence="8 12" id="KW-0472">Membrane</keyword>
<evidence type="ECO:0000259" key="14">
    <source>
        <dbReference type="PROSITE" id="PS50835"/>
    </source>
</evidence>
<dbReference type="PROSITE" id="PS50835">
    <property type="entry name" value="IG_LIKE"/>
    <property type="match status" value="1"/>
</dbReference>
<keyword evidence="7 12" id="KW-1133">Transmembrane helix</keyword>
<dbReference type="SUPFAM" id="SSF48726">
    <property type="entry name" value="Immunoglobulin"/>
    <property type="match status" value="3"/>
</dbReference>
<dbReference type="EMBL" id="JANPWB010000007">
    <property type="protein sequence ID" value="KAJ1172603.1"/>
    <property type="molecule type" value="Genomic_DNA"/>
</dbReference>
<dbReference type="PANTHER" id="PTHR13771:SF9">
    <property type="entry name" value="INTERCELLULAR ADHESION MOLECULE 5"/>
    <property type="match status" value="1"/>
</dbReference>
<dbReference type="GO" id="GO:0005178">
    <property type="term" value="F:integrin binding"/>
    <property type="evidence" value="ECO:0007669"/>
    <property type="project" value="InterPro"/>
</dbReference>
<dbReference type="PANTHER" id="PTHR13771">
    <property type="entry name" value="INTERCELLULAR ADHESION MOLECULE"/>
    <property type="match status" value="1"/>
</dbReference>
<comment type="similarity">
    <text evidence="2">Belongs to the immunoglobulin superfamily. ICAM family.</text>
</comment>
<accession>A0AAV7T848</accession>
<dbReference type="InterPro" id="IPR007110">
    <property type="entry name" value="Ig-like_dom"/>
</dbReference>
<keyword evidence="10" id="KW-0325">Glycoprotein</keyword>
<reference evidence="15" key="1">
    <citation type="journal article" date="2022" name="bioRxiv">
        <title>Sequencing and chromosome-scale assembly of the giantPleurodeles waltlgenome.</title>
        <authorList>
            <person name="Brown T."/>
            <person name="Elewa A."/>
            <person name="Iarovenko S."/>
            <person name="Subramanian E."/>
            <person name="Araus A.J."/>
            <person name="Petzold A."/>
            <person name="Susuki M."/>
            <person name="Suzuki K.-i.T."/>
            <person name="Hayashi T."/>
            <person name="Toyoda A."/>
            <person name="Oliveira C."/>
            <person name="Osipova E."/>
            <person name="Leigh N.D."/>
            <person name="Simon A."/>
            <person name="Yun M.H."/>
        </authorList>
    </citation>
    <scope>NUCLEOTIDE SEQUENCE</scope>
    <source>
        <strain evidence="15">20211129_DDA</strain>
        <tissue evidence="15">Liver</tissue>
    </source>
</reference>
<name>A0AAV7T848_PLEWA</name>
<dbReference type="PRINTS" id="PR01472">
    <property type="entry name" value="ICAMVCAM1"/>
</dbReference>
<evidence type="ECO:0000256" key="10">
    <source>
        <dbReference type="ARBA" id="ARBA00023180"/>
    </source>
</evidence>
<dbReference type="SMART" id="SM00409">
    <property type="entry name" value="IG"/>
    <property type="match status" value="1"/>
</dbReference>
<feature type="signal peptide" evidence="13">
    <location>
        <begin position="1"/>
        <end position="22"/>
    </location>
</feature>
<dbReference type="GO" id="GO:0098609">
    <property type="term" value="P:cell-cell adhesion"/>
    <property type="evidence" value="ECO:0007669"/>
    <property type="project" value="InterPro"/>
</dbReference>
<keyword evidence="4 13" id="KW-0732">Signal</keyword>
<evidence type="ECO:0000256" key="1">
    <source>
        <dbReference type="ARBA" id="ARBA00004479"/>
    </source>
</evidence>
<evidence type="ECO:0000256" key="13">
    <source>
        <dbReference type="SAM" id="SignalP"/>
    </source>
</evidence>
<feature type="transmembrane region" description="Helical" evidence="12">
    <location>
        <begin position="316"/>
        <end position="339"/>
    </location>
</feature>
<gene>
    <name evidence="15" type="ORF">NDU88_004448</name>
</gene>
<proteinExistence type="inferred from homology"/>
<evidence type="ECO:0000256" key="4">
    <source>
        <dbReference type="ARBA" id="ARBA00022729"/>
    </source>
</evidence>
<dbReference type="InterPro" id="IPR013783">
    <property type="entry name" value="Ig-like_fold"/>
</dbReference>
<dbReference type="Pfam" id="PF03921">
    <property type="entry name" value="ICAM_N"/>
    <property type="match status" value="1"/>
</dbReference>
<keyword evidence="16" id="KW-1185">Reference proteome</keyword>
<feature type="chain" id="PRO_5043698097" description="Ig-like domain-containing protein" evidence="13">
    <location>
        <begin position="23"/>
        <end position="342"/>
    </location>
</feature>
<evidence type="ECO:0000313" key="16">
    <source>
        <dbReference type="Proteomes" id="UP001066276"/>
    </source>
</evidence>
<evidence type="ECO:0000313" key="15">
    <source>
        <dbReference type="EMBL" id="KAJ1172603.1"/>
    </source>
</evidence>
<dbReference type="SMART" id="SM00408">
    <property type="entry name" value="IGc2"/>
    <property type="match status" value="1"/>
</dbReference>
<evidence type="ECO:0000256" key="6">
    <source>
        <dbReference type="ARBA" id="ARBA00022889"/>
    </source>
</evidence>
<evidence type="ECO:0000256" key="8">
    <source>
        <dbReference type="ARBA" id="ARBA00023136"/>
    </source>
</evidence>
<keyword evidence="6" id="KW-0130">Cell adhesion</keyword>
<keyword evidence="5" id="KW-0677">Repeat</keyword>
<evidence type="ECO:0000256" key="5">
    <source>
        <dbReference type="ARBA" id="ARBA00022737"/>
    </source>
</evidence>
<comment type="subcellular location">
    <subcellularLocation>
        <location evidence="1">Membrane</location>
        <topology evidence="1">Single-pass type I membrane protein</topology>
    </subcellularLocation>
</comment>
<feature type="domain" description="Ig-like" evidence="14">
    <location>
        <begin position="224"/>
        <end position="307"/>
    </location>
</feature>
<dbReference type="InterPro" id="IPR003599">
    <property type="entry name" value="Ig_sub"/>
</dbReference>
<sequence length="342" mass="37726">MRFSKWLICILAGASIIHRGAAAGIILDPCTPVIAGPNPVFVKYGGSISLNCTTMCNNTIESRGWETSLRKDEGPMDRYWITANLLNITQWISAPLCFTIDSSSESRTTKITIVAYQAPIDVRIDFPPQMLVGESYSMICQAFKVAPKRNLSLSILRGFETLHRETFSEDLTPTSTDVTITHNITAHRRDQGAEYSCIAVLDLRPNGEVFNASSLRKSVSIVGPPININISTDKTNFQKGDNFTVKCYAEGNPSPVFKWHFPSNESIRTSRNGSTVTIISAQGVHSGTYECRAQNLFGTITSKVDILLKDLPAHGFPVWATVIIIIISCLSVVGALVFWKYR</sequence>
<dbReference type="GO" id="GO:0016020">
    <property type="term" value="C:membrane"/>
    <property type="evidence" value="ECO:0007669"/>
    <property type="project" value="UniProtKB-SubCell"/>
</dbReference>
<evidence type="ECO:0000256" key="12">
    <source>
        <dbReference type="SAM" id="Phobius"/>
    </source>
</evidence>
<dbReference type="InterPro" id="IPR047012">
    <property type="entry name" value="ICAM_VCAM"/>
</dbReference>
<evidence type="ECO:0000256" key="3">
    <source>
        <dbReference type="ARBA" id="ARBA00022692"/>
    </source>
</evidence>
<evidence type="ECO:0000256" key="7">
    <source>
        <dbReference type="ARBA" id="ARBA00022989"/>
    </source>
</evidence>
<keyword evidence="9" id="KW-1015">Disulfide bond</keyword>
<dbReference type="Gene3D" id="2.60.40.10">
    <property type="entry name" value="Immunoglobulins"/>
    <property type="match status" value="3"/>
</dbReference>
<dbReference type="InterPro" id="IPR013768">
    <property type="entry name" value="ICAM_N"/>
</dbReference>
<dbReference type="Proteomes" id="UP001066276">
    <property type="component" value="Chromosome 4_1"/>
</dbReference>
<protein>
    <recommendedName>
        <fullName evidence="14">Ig-like domain-containing protein</fullName>
    </recommendedName>
</protein>
<comment type="caution">
    <text evidence="15">The sequence shown here is derived from an EMBL/GenBank/DDBJ whole genome shotgun (WGS) entry which is preliminary data.</text>
</comment>
<dbReference type="Pfam" id="PF13927">
    <property type="entry name" value="Ig_3"/>
    <property type="match status" value="1"/>
</dbReference>
<evidence type="ECO:0000256" key="2">
    <source>
        <dbReference type="ARBA" id="ARBA00005925"/>
    </source>
</evidence>
<dbReference type="InterPro" id="IPR003987">
    <property type="entry name" value="ICAM_VCAM_N"/>
</dbReference>
<evidence type="ECO:0000256" key="9">
    <source>
        <dbReference type="ARBA" id="ARBA00023157"/>
    </source>
</evidence>
<evidence type="ECO:0000256" key="11">
    <source>
        <dbReference type="ARBA" id="ARBA00023319"/>
    </source>
</evidence>
<dbReference type="InterPro" id="IPR036179">
    <property type="entry name" value="Ig-like_dom_sf"/>
</dbReference>
<keyword evidence="11" id="KW-0393">Immunoglobulin domain</keyword>
<dbReference type="AlphaFoldDB" id="A0AAV7T848"/>
<dbReference type="InterPro" id="IPR003598">
    <property type="entry name" value="Ig_sub2"/>
</dbReference>
<organism evidence="15 16">
    <name type="scientific">Pleurodeles waltl</name>
    <name type="common">Iberian ribbed newt</name>
    <dbReference type="NCBI Taxonomy" id="8319"/>
    <lineage>
        <taxon>Eukaryota</taxon>
        <taxon>Metazoa</taxon>
        <taxon>Chordata</taxon>
        <taxon>Craniata</taxon>
        <taxon>Vertebrata</taxon>
        <taxon>Euteleostomi</taxon>
        <taxon>Amphibia</taxon>
        <taxon>Batrachia</taxon>
        <taxon>Caudata</taxon>
        <taxon>Salamandroidea</taxon>
        <taxon>Salamandridae</taxon>
        <taxon>Pleurodelinae</taxon>
        <taxon>Pleurodeles</taxon>
    </lineage>
</organism>